<feature type="non-terminal residue" evidence="2">
    <location>
        <position position="1"/>
    </location>
</feature>
<comment type="caution">
    <text evidence="2">The sequence shown here is derived from an EMBL/GenBank/DDBJ whole genome shotgun (WGS) entry which is preliminary data.</text>
</comment>
<accession>A0A699X1G2</accession>
<name>A0A699X1G2_TANCI</name>
<protein>
    <submittedName>
        <fullName evidence="2">Uncharacterized protein</fullName>
    </submittedName>
</protein>
<sequence length="104" mass="11581">PERDGDSKEQHHDQCPGRGIEPAVDTPADQRAADETSDQGGEHAIAERISRIGRRRHTPRPQRFLMPGLLQSLIERGEPRILRVVEVLSGSAFRHAPSSPDFVQ</sequence>
<dbReference type="EMBL" id="BKCJ011787878">
    <property type="protein sequence ID" value="GFD52913.1"/>
    <property type="molecule type" value="Genomic_DNA"/>
</dbReference>
<reference evidence="2" key="1">
    <citation type="journal article" date="2019" name="Sci. Rep.">
        <title>Draft genome of Tanacetum cinerariifolium, the natural source of mosquito coil.</title>
        <authorList>
            <person name="Yamashiro T."/>
            <person name="Shiraishi A."/>
            <person name="Satake H."/>
            <person name="Nakayama K."/>
        </authorList>
    </citation>
    <scope>NUCLEOTIDE SEQUENCE</scope>
</reference>
<organism evidence="2">
    <name type="scientific">Tanacetum cinerariifolium</name>
    <name type="common">Dalmatian daisy</name>
    <name type="synonym">Chrysanthemum cinerariifolium</name>
    <dbReference type="NCBI Taxonomy" id="118510"/>
    <lineage>
        <taxon>Eukaryota</taxon>
        <taxon>Viridiplantae</taxon>
        <taxon>Streptophyta</taxon>
        <taxon>Embryophyta</taxon>
        <taxon>Tracheophyta</taxon>
        <taxon>Spermatophyta</taxon>
        <taxon>Magnoliopsida</taxon>
        <taxon>eudicotyledons</taxon>
        <taxon>Gunneridae</taxon>
        <taxon>Pentapetalae</taxon>
        <taxon>asterids</taxon>
        <taxon>campanulids</taxon>
        <taxon>Asterales</taxon>
        <taxon>Asteraceae</taxon>
        <taxon>Asteroideae</taxon>
        <taxon>Anthemideae</taxon>
        <taxon>Anthemidinae</taxon>
        <taxon>Tanacetum</taxon>
    </lineage>
</organism>
<feature type="compositionally biased region" description="Basic residues" evidence="1">
    <location>
        <begin position="51"/>
        <end position="60"/>
    </location>
</feature>
<feature type="non-terminal residue" evidence="2">
    <location>
        <position position="104"/>
    </location>
</feature>
<dbReference type="AlphaFoldDB" id="A0A699X1G2"/>
<evidence type="ECO:0000313" key="2">
    <source>
        <dbReference type="EMBL" id="GFD52913.1"/>
    </source>
</evidence>
<feature type="compositionally biased region" description="Basic and acidic residues" evidence="1">
    <location>
        <begin position="40"/>
        <end position="50"/>
    </location>
</feature>
<gene>
    <name evidence="2" type="ORF">Tci_924882</name>
</gene>
<proteinExistence type="predicted"/>
<feature type="region of interest" description="Disordered" evidence="1">
    <location>
        <begin position="1"/>
        <end position="60"/>
    </location>
</feature>
<feature type="compositionally biased region" description="Basic and acidic residues" evidence="1">
    <location>
        <begin position="1"/>
        <end position="15"/>
    </location>
</feature>
<evidence type="ECO:0000256" key="1">
    <source>
        <dbReference type="SAM" id="MobiDB-lite"/>
    </source>
</evidence>